<organism evidence="1 2">
    <name type="scientific">Brachionus plicatilis</name>
    <name type="common">Marine rotifer</name>
    <name type="synonym">Brachionus muelleri</name>
    <dbReference type="NCBI Taxonomy" id="10195"/>
    <lineage>
        <taxon>Eukaryota</taxon>
        <taxon>Metazoa</taxon>
        <taxon>Spiralia</taxon>
        <taxon>Gnathifera</taxon>
        <taxon>Rotifera</taxon>
        <taxon>Eurotatoria</taxon>
        <taxon>Monogononta</taxon>
        <taxon>Pseudotrocha</taxon>
        <taxon>Ploima</taxon>
        <taxon>Brachionidae</taxon>
        <taxon>Brachionus</taxon>
    </lineage>
</organism>
<dbReference type="EMBL" id="REGN01010668">
    <property type="protein sequence ID" value="RMZ98605.1"/>
    <property type="molecule type" value="Genomic_DNA"/>
</dbReference>
<gene>
    <name evidence="1" type="ORF">BpHYR1_001834</name>
</gene>
<name>A0A3M7PHK4_BRAPC</name>
<dbReference type="Proteomes" id="UP000276133">
    <property type="component" value="Unassembled WGS sequence"/>
</dbReference>
<evidence type="ECO:0000313" key="2">
    <source>
        <dbReference type="Proteomes" id="UP000276133"/>
    </source>
</evidence>
<protein>
    <submittedName>
        <fullName evidence="1">Uncharacterized protein</fullName>
    </submittedName>
</protein>
<evidence type="ECO:0000313" key="1">
    <source>
        <dbReference type="EMBL" id="RMZ98605.1"/>
    </source>
</evidence>
<comment type="caution">
    <text evidence="1">The sequence shown here is derived from an EMBL/GenBank/DDBJ whole genome shotgun (WGS) entry which is preliminary data.</text>
</comment>
<keyword evidence="2" id="KW-1185">Reference proteome</keyword>
<accession>A0A3M7PHK4</accession>
<dbReference type="AlphaFoldDB" id="A0A3M7PHK4"/>
<reference evidence="1 2" key="1">
    <citation type="journal article" date="2018" name="Sci. Rep.">
        <title>Genomic signatures of local adaptation to the degree of environmental predictability in rotifers.</title>
        <authorList>
            <person name="Franch-Gras L."/>
            <person name="Hahn C."/>
            <person name="Garcia-Roger E.M."/>
            <person name="Carmona M.J."/>
            <person name="Serra M."/>
            <person name="Gomez A."/>
        </authorList>
    </citation>
    <scope>NUCLEOTIDE SEQUENCE [LARGE SCALE GENOMIC DNA]</scope>
    <source>
        <strain evidence="1">HYR1</strain>
    </source>
</reference>
<proteinExistence type="predicted"/>
<sequence length="84" mass="9711">MFHFPQGSENRFPSGSELLPCEQVPERANFRNIPWILAMKRNSLWTFLLIAATKIVITKNISPSTENGIIIYTHEFVSRTRAYN</sequence>